<dbReference type="RefSeq" id="WP_186745252.1">
    <property type="nucleotide sequence ID" value="NZ_CP060394.1"/>
</dbReference>
<evidence type="ECO:0000256" key="1">
    <source>
        <dbReference type="ARBA" id="ARBA00004571"/>
    </source>
</evidence>
<dbReference type="Proteomes" id="UP000515312">
    <property type="component" value="Chromosome"/>
</dbReference>
<dbReference type="Pfam" id="PF13620">
    <property type="entry name" value="CarboxypepD_reg"/>
    <property type="match status" value="1"/>
</dbReference>
<dbReference type="InterPro" id="IPR036942">
    <property type="entry name" value="Beta-barrel_TonB_sf"/>
</dbReference>
<proteinExistence type="predicted"/>
<dbReference type="InterPro" id="IPR037066">
    <property type="entry name" value="Plug_dom_sf"/>
</dbReference>
<keyword evidence="2" id="KW-0813">Transport</keyword>
<comment type="subcellular location">
    <subcellularLocation>
        <location evidence="1">Cell outer membrane</location>
        <topology evidence="1">Multi-pass membrane protein</topology>
    </subcellularLocation>
</comment>
<dbReference type="EMBL" id="CP060394">
    <property type="protein sequence ID" value="QNI33684.1"/>
    <property type="molecule type" value="Genomic_DNA"/>
</dbReference>
<keyword evidence="9" id="KW-1185">Reference proteome</keyword>
<reference evidence="8 9" key="1">
    <citation type="submission" date="2020-08" db="EMBL/GenBank/DDBJ databases">
        <title>Edaphobacter telluris sp. nov. and Acidobacterium dinghuensis sp. nov., two acidobacteria isolated from forest soil.</title>
        <authorList>
            <person name="Fu J."/>
            <person name="Qiu L."/>
        </authorList>
    </citation>
    <scope>NUCLEOTIDE SEQUENCE [LARGE SCALE GENOMIC DNA]</scope>
    <source>
        <strain evidence="8">4Y35</strain>
    </source>
</reference>
<dbReference type="Gene3D" id="2.60.40.1120">
    <property type="entry name" value="Carboxypeptidase-like, regulatory domain"/>
    <property type="match status" value="1"/>
</dbReference>
<dbReference type="PANTHER" id="PTHR30069:SF46">
    <property type="entry name" value="OAR PROTEIN"/>
    <property type="match status" value="1"/>
</dbReference>
<evidence type="ECO:0000313" key="9">
    <source>
        <dbReference type="Proteomes" id="UP000515312"/>
    </source>
</evidence>
<dbReference type="SUPFAM" id="SSF56935">
    <property type="entry name" value="Porins"/>
    <property type="match status" value="1"/>
</dbReference>
<evidence type="ECO:0000256" key="6">
    <source>
        <dbReference type="ARBA" id="ARBA00023237"/>
    </source>
</evidence>
<keyword evidence="6" id="KW-0998">Cell outer membrane</keyword>
<evidence type="ECO:0000256" key="3">
    <source>
        <dbReference type="ARBA" id="ARBA00022452"/>
    </source>
</evidence>
<dbReference type="AlphaFoldDB" id="A0A7G8BMB4"/>
<dbReference type="InterPro" id="IPR008969">
    <property type="entry name" value="CarboxyPept-like_regulatory"/>
</dbReference>
<evidence type="ECO:0000313" key="8">
    <source>
        <dbReference type="EMBL" id="QNI33684.1"/>
    </source>
</evidence>
<evidence type="ECO:0000259" key="7">
    <source>
        <dbReference type="Pfam" id="PF25183"/>
    </source>
</evidence>
<keyword evidence="3" id="KW-1134">Transmembrane beta strand</keyword>
<keyword evidence="4" id="KW-0812">Transmembrane</keyword>
<dbReference type="PANTHER" id="PTHR30069">
    <property type="entry name" value="TONB-DEPENDENT OUTER MEMBRANE RECEPTOR"/>
    <property type="match status" value="1"/>
</dbReference>
<organism evidence="8 9">
    <name type="scientific">Alloacidobacterium dinghuense</name>
    <dbReference type="NCBI Taxonomy" id="2763107"/>
    <lineage>
        <taxon>Bacteria</taxon>
        <taxon>Pseudomonadati</taxon>
        <taxon>Acidobacteriota</taxon>
        <taxon>Terriglobia</taxon>
        <taxon>Terriglobales</taxon>
        <taxon>Acidobacteriaceae</taxon>
        <taxon>Alloacidobacterium</taxon>
    </lineage>
</organism>
<accession>A0A7G8BMB4</accession>
<keyword evidence="5" id="KW-0472">Membrane</keyword>
<protein>
    <submittedName>
        <fullName evidence="8">TonB-dependent receptor</fullName>
    </submittedName>
</protein>
<evidence type="ECO:0000256" key="5">
    <source>
        <dbReference type="ARBA" id="ARBA00023136"/>
    </source>
</evidence>
<evidence type="ECO:0000256" key="2">
    <source>
        <dbReference type="ARBA" id="ARBA00022448"/>
    </source>
</evidence>
<gene>
    <name evidence="8" type="ORF">H7849_07090</name>
</gene>
<keyword evidence="8" id="KW-0675">Receptor</keyword>
<dbReference type="InterPro" id="IPR039426">
    <property type="entry name" value="TonB-dep_rcpt-like"/>
</dbReference>
<dbReference type="GO" id="GO:0044718">
    <property type="term" value="P:siderophore transmembrane transport"/>
    <property type="evidence" value="ECO:0007669"/>
    <property type="project" value="TreeGrafter"/>
</dbReference>
<name>A0A7G8BMB4_9BACT</name>
<feature type="domain" description="TonB-dependent transporter Oar-like beta-barrel" evidence="7">
    <location>
        <begin position="257"/>
        <end position="1262"/>
    </location>
</feature>
<sequence>MAFRRNTLSLFRSLGCITIACLCFLLIQTPSGFGQVDEGSITGVVQDSTGAVVPNATVTLLNTDVGLSLVTTTNSSGIYTFTPVRIGHYSVSVSAAGFSTTTQQNLQVAVSQNLRVNVELKAGATTQTVEVTAAPPQLQTEDASVGQVVNGQSVNNLPLNGRNFTFLAQLSAGVNTPQADTRGNAANGAFSANGLRPAQNNYLLDGIDNNSDNVDFLNGTNFVVLPPPDAIAEFKVQTSDYSAELGRAAGAVLNATVKSGTNSIHGAVWEFFRNDVLDAADWFENNNGVKKGELRWNQFGASIGGPIIKNKIFYFGDYQGFRHVQGNTQSGVSVPTVLERNSGYSNLSELITANASSAPRTDALGRSIPVGTVLDPATTRPAPGGGWVRDPFGLSSCTGPTISLASCPQLNQIPGNRIDPNAVALLNLFPLPTSGGVTSNFADSPNLYQHNNQFDVRADFNPSEKDQVFARVSYWDNPQYIPGPFGGIADGGGFQEGDQTAKSFQGVSAYTHVFSPSTVNVARFGWSHLHTSRFGPEGSNYGIPKQFGIPDIPQTDNNGGLPAYSFGGLSTLGSNNFLPSDETTQATQVVDDFSKVYQAHSFKVGIEYQHVRFNTLQPAYSHGQWDYNGNFTDVPSNNSSTTGIAQFLLPPVAPTVPGGIVSGGSDQVQASNINKTYDERMYFAAYIQDDWKVNSKFTLNAGIRWDYFGPINETNGGQANFVWNNGPPNGTPTFIIPASGKDDRSLSSTANNPSLNGQGFLDLLAKDNITLLQTDRYGQGLLKPQYNNFSPRVGFAYQVDPKLVVRGGFGFFYNAFENQGYGPNIGENYPFVYNFNYVPKVPTNAAPGLSTVAPVSYGTPFSSCSGGTAGYGGTATLESGFSCIGFTPLNVNASNLGLQGLQFKFVTPRTLAANLSFQYAITRSLAAQIGYVLTDANNLQMNLGANNVTALLPHDASTNGVVGGGTTGTRPFPDFSGSSSGRMIGASIYNGLQTKLEEQLSNGLNFLFTYTFSKTFTDAGDLLNGGSAQNGRAVDIPAFGVRGDWGLASFNITNVFHFSGGYELPFGTGKRFMHDSGRLVNAVVGGWTTQWITTLQGGQPITLGCPTGTVAGSGCYDVIVKGQSAKLGLHTDSNGKQSWFGNPQAFQQPCQLGSDLSPIPDSPAGCIPLTGLGALGYRPTTTTGPGFHRLDFSTFKRIPINERFNMEFRAEFFNIFNHPNFNAPGFGGNGVVSISNSTNFNNSNFGEIGSTRDAPYDPRQIQFALKLYY</sequence>
<dbReference type="GO" id="GO:0009279">
    <property type="term" value="C:cell outer membrane"/>
    <property type="evidence" value="ECO:0007669"/>
    <property type="project" value="UniProtKB-SubCell"/>
</dbReference>
<dbReference type="SUPFAM" id="SSF49464">
    <property type="entry name" value="Carboxypeptidase regulatory domain-like"/>
    <property type="match status" value="1"/>
</dbReference>
<dbReference type="Pfam" id="PF25183">
    <property type="entry name" value="OMP_b-brl_4"/>
    <property type="match status" value="1"/>
</dbReference>
<dbReference type="KEGG" id="adin:H7849_07090"/>
<evidence type="ECO:0000256" key="4">
    <source>
        <dbReference type="ARBA" id="ARBA00022692"/>
    </source>
</evidence>
<dbReference type="InterPro" id="IPR057601">
    <property type="entry name" value="Oar-like_b-barrel"/>
</dbReference>
<dbReference type="GO" id="GO:0015344">
    <property type="term" value="F:siderophore uptake transmembrane transporter activity"/>
    <property type="evidence" value="ECO:0007669"/>
    <property type="project" value="TreeGrafter"/>
</dbReference>
<dbReference type="Gene3D" id="2.170.130.10">
    <property type="entry name" value="TonB-dependent receptor, plug domain"/>
    <property type="match status" value="1"/>
</dbReference>
<dbReference type="Gene3D" id="2.40.170.20">
    <property type="entry name" value="TonB-dependent receptor, beta-barrel domain"/>
    <property type="match status" value="1"/>
</dbReference>